<feature type="domain" description="Trafficking protein particle complex II-specific subunit 65 IgD3" evidence="1">
    <location>
        <begin position="82"/>
        <end position="143"/>
    </location>
</feature>
<dbReference type="GO" id="GO:0006891">
    <property type="term" value="P:intra-Golgi vesicle-mediated transport"/>
    <property type="evidence" value="ECO:0007669"/>
    <property type="project" value="InterPro"/>
</dbReference>
<evidence type="ECO:0000259" key="1">
    <source>
        <dbReference type="Pfam" id="PF12735"/>
    </source>
</evidence>
<proteinExistence type="predicted"/>
<reference evidence="2 3" key="1">
    <citation type="submission" date="2022-09" db="EMBL/GenBank/DDBJ databases">
        <authorList>
            <person name="Palmer J.M."/>
        </authorList>
    </citation>
    <scope>NUCLEOTIDE SEQUENCE [LARGE SCALE GENOMIC DNA]</scope>
    <source>
        <strain evidence="2 3">DSM 7382</strain>
    </source>
</reference>
<name>A0AAW0FPM2_9APHY</name>
<dbReference type="InterPro" id="IPR024662">
    <property type="entry name" value="Trs65"/>
</dbReference>
<dbReference type="PANTHER" id="PTHR28159:SF1">
    <property type="entry name" value="TRAFFICKING PROTEIN PARTICLE COMPLEX II-SPECIFIC SUBUNIT 65"/>
    <property type="match status" value="1"/>
</dbReference>
<dbReference type="Proteomes" id="UP001385951">
    <property type="component" value="Unassembled WGS sequence"/>
</dbReference>
<comment type="caution">
    <text evidence="2">The sequence shown here is derived from an EMBL/GenBank/DDBJ whole genome shotgun (WGS) entry which is preliminary data.</text>
</comment>
<dbReference type="PANTHER" id="PTHR28159">
    <property type="entry name" value="TRAFFICKING PROTEIN PARTICLE COMPLEX II-SPECIFIC SUBUNIT 65"/>
    <property type="match status" value="1"/>
</dbReference>
<dbReference type="AlphaFoldDB" id="A0AAW0FPM2"/>
<dbReference type="GO" id="GO:1990071">
    <property type="term" value="C:TRAPPII protein complex"/>
    <property type="evidence" value="ECO:0007669"/>
    <property type="project" value="InterPro"/>
</dbReference>
<dbReference type="InterPro" id="IPR055420">
    <property type="entry name" value="IgD3_Trs65"/>
</dbReference>
<evidence type="ECO:0000313" key="3">
    <source>
        <dbReference type="Proteomes" id="UP001385951"/>
    </source>
</evidence>
<dbReference type="Pfam" id="PF12735">
    <property type="entry name" value="IgD3_Trs65"/>
    <property type="match status" value="1"/>
</dbReference>
<accession>A0AAW0FPM2</accession>
<dbReference type="EMBL" id="JASBNA010000069">
    <property type="protein sequence ID" value="KAK7678640.1"/>
    <property type="molecule type" value="Genomic_DNA"/>
</dbReference>
<keyword evidence="3" id="KW-1185">Reference proteome</keyword>
<evidence type="ECO:0000313" key="2">
    <source>
        <dbReference type="EMBL" id="KAK7678640.1"/>
    </source>
</evidence>
<sequence length="145" mass="15677">MASFNVNSKKLNKSLSSTSSVTVNLTTNNNSTLAGLKLTFKGKLNVSLGEIITWKLQAINNSPNKLNLSLIVQNPINFNPLDTNGIIILDNDVRIGPIDSHSVFETDIKLIGISKGIYNLDGIKIFDISSGDGIDFGKLVEVFVV</sequence>
<protein>
    <recommendedName>
        <fullName evidence="1">Trafficking protein particle complex II-specific subunit 65 IgD3 domain-containing protein</fullName>
    </recommendedName>
</protein>
<gene>
    <name evidence="2" type="ORF">QCA50_018367</name>
</gene>
<dbReference type="GO" id="GO:0005802">
    <property type="term" value="C:trans-Golgi network"/>
    <property type="evidence" value="ECO:0007669"/>
    <property type="project" value="TreeGrafter"/>
</dbReference>
<organism evidence="2 3">
    <name type="scientific">Cerrena zonata</name>
    <dbReference type="NCBI Taxonomy" id="2478898"/>
    <lineage>
        <taxon>Eukaryota</taxon>
        <taxon>Fungi</taxon>
        <taxon>Dikarya</taxon>
        <taxon>Basidiomycota</taxon>
        <taxon>Agaricomycotina</taxon>
        <taxon>Agaricomycetes</taxon>
        <taxon>Polyporales</taxon>
        <taxon>Cerrenaceae</taxon>
        <taxon>Cerrena</taxon>
    </lineage>
</organism>